<reference evidence="2" key="1">
    <citation type="journal article" date="2021" name="PeerJ">
        <title>Extensive microbial diversity within the chicken gut microbiome revealed by metagenomics and culture.</title>
        <authorList>
            <person name="Gilroy R."/>
            <person name="Ravi A."/>
            <person name="Getino M."/>
            <person name="Pursley I."/>
            <person name="Horton D.L."/>
            <person name="Alikhan N.F."/>
            <person name="Baker D."/>
            <person name="Gharbi K."/>
            <person name="Hall N."/>
            <person name="Watson M."/>
            <person name="Adriaenssens E.M."/>
            <person name="Foster-Nyarko E."/>
            <person name="Jarju S."/>
            <person name="Secka A."/>
            <person name="Antonio M."/>
            <person name="Oren A."/>
            <person name="Chaudhuri R.R."/>
            <person name="La Ragione R."/>
            <person name="Hildebrand F."/>
            <person name="Pallen M.J."/>
        </authorList>
    </citation>
    <scope>NUCLEOTIDE SEQUENCE</scope>
    <source>
        <strain evidence="2">G3-2149</strain>
    </source>
</reference>
<dbReference type="Proteomes" id="UP000823865">
    <property type="component" value="Unassembled WGS sequence"/>
</dbReference>
<comment type="caution">
    <text evidence="2">The sequence shown here is derived from an EMBL/GenBank/DDBJ whole genome shotgun (WGS) entry which is preliminary data.</text>
</comment>
<accession>A0A9E2L6C3</accession>
<feature type="region of interest" description="Disordered" evidence="1">
    <location>
        <begin position="43"/>
        <end position="82"/>
    </location>
</feature>
<evidence type="ECO:0000313" key="3">
    <source>
        <dbReference type="Proteomes" id="UP000823865"/>
    </source>
</evidence>
<name>A0A9E2L6C3_9BACT</name>
<protein>
    <submittedName>
        <fullName evidence="2">Uncharacterized protein</fullName>
    </submittedName>
</protein>
<proteinExistence type="predicted"/>
<dbReference type="AlphaFoldDB" id="A0A9E2L6C3"/>
<sequence length="186" mass="19810">MEKKERKIKENVATGASSVAGAAVGVVGANVIAQEVNAAEVTNQETITTPSANDEFVAEPVHQQENQHEPAQPEPSSTPEDTQVEVLSYETVTNEDGSQANLAVVAVDGQPVIIGDLDGDNVADVMASDLNLNGEIEENEMIDVSNENIAMSPFQQEATSMDNDMYLASHDTPDYVNDANVDAYMA</sequence>
<gene>
    <name evidence="2" type="ORF">H9789_08215</name>
</gene>
<feature type="compositionally biased region" description="Polar residues" evidence="1">
    <location>
        <begin position="43"/>
        <end position="52"/>
    </location>
</feature>
<organism evidence="2 3">
    <name type="scientific">Candidatus Paraprevotella stercoravium</name>
    <dbReference type="NCBI Taxonomy" id="2838725"/>
    <lineage>
        <taxon>Bacteria</taxon>
        <taxon>Pseudomonadati</taxon>
        <taxon>Bacteroidota</taxon>
        <taxon>Bacteroidia</taxon>
        <taxon>Bacteroidales</taxon>
        <taxon>Prevotellaceae</taxon>
        <taxon>Paraprevotella</taxon>
    </lineage>
</organism>
<evidence type="ECO:0000313" key="2">
    <source>
        <dbReference type="EMBL" id="MBU3853782.1"/>
    </source>
</evidence>
<evidence type="ECO:0000256" key="1">
    <source>
        <dbReference type="SAM" id="MobiDB-lite"/>
    </source>
</evidence>
<reference evidence="2" key="2">
    <citation type="submission" date="2021-04" db="EMBL/GenBank/DDBJ databases">
        <authorList>
            <person name="Gilroy R."/>
        </authorList>
    </citation>
    <scope>NUCLEOTIDE SEQUENCE</scope>
    <source>
        <strain evidence="2">G3-2149</strain>
    </source>
</reference>
<dbReference type="EMBL" id="JAHLFU010000176">
    <property type="protein sequence ID" value="MBU3853782.1"/>
    <property type="molecule type" value="Genomic_DNA"/>
</dbReference>